<comment type="caution">
    <text evidence="7">The sequence shown here is derived from an EMBL/GenBank/DDBJ whole genome shotgun (WGS) entry which is preliminary data.</text>
</comment>
<feature type="transmembrane region" description="Helical" evidence="6">
    <location>
        <begin position="197"/>
        <end position="215"/>
    </location>
</feature>
<dbReference type="EMBL" id="BMNI01000001">
    <property type="protein sequence ID" value="GGO84494.1"/>
    <property type="molecule type" value="Genomic_DNA"/>
</dbReference>
<dbReference type="PANTHER" id="PTHR47089:SF1">
    <property type="entry name" value="GUANOSINE ABC TRANSPORTER PERMEASE PROTEIN NUPP"/>
    <property type="match status" value="1"/>
</dbReference>
<dbReference type="PANTHER" id="PTHR47089">
    <property type="entry name" value="ABC TRANSPORTER, PERMEASE PROTEIN"/>
    <property type="match status" value="1"/>
</dbReference>
<organism evidence="7 8">
    <name type="scientific">Nocardioides phosphati</name>
    <dbReference type="NCBI Taxonomy" id="1867775"/>
    <lineage>
        <taxon>Bacteria</taxon>
        <taxon>Bacillati</taxon>
        <taxon>Actinomycetota</taxon>
        <taxon>Actinomycetes</taxon>
        <taxon>Propionibacteriales</taxon>
        <taxon>Nocardioidaceae</taxon>
        <taxon>Nocardioides</taxon>
    </lineage>
</organism>
<proteinExistence type="predicted"/>
<evidence type="ECO:0000256" key="4">
    <source>
        <dbReference type="ARBA" id="ARBA00022989"/>
    </source>
</evidence>
<feature type="transmembrane region" description="Helical" evidence="6">
    <location>
        <begin position="114"/>
        <end position="135"/>
    </location>
</feature>
<dbReference type="InterPro" id="IPR001851">
    <property type="entry name" value="ABC_transp_permease"/>
</dbReference>
<keyword evidence="5 6" id="KW-0472">Membrane</keyword>
<evidence type="ECO:0000256" key="3">
    <source>
        <dbReference type="ARBA" id="ARBA00022692"/>
    </source>
</evidence>
<keyword evidence="2" id="KW-1003">Cell membrane</keyword>
<dbReference type="Pfam" id="PF02653">
    <property type="entry name" value="BPD_transp_2"/>
    <property type="match status" value="1"/>
</dbReference>
<protein>
    <submittedName>
        <fullName evidence="7">ABC transporter permease</fullName>
    </submittedName>
</protein>
<reference evidence="8" key="1">
    <citation type="journal article" date="2019" name="Int. J. Syst. Evol. Microbiol.">
        <title>The Global Catalogue of Microorganisms (GCM) 10K type strain sequencing project: providing services to taxonomists for standard genome sequencing and annotation.</title>
        <authorList>
            <consortium name="The Broad Institute Genomics Platform"/>
            <consortium name="The Broad Institute Genome Sequencing Center for Infectious Disease"/>
            <person name="Wu L."/>
            <person name="Ma J."/>
        </authorList>
    </citation>
    <scope>NUCLEOTIDE SEQUENCE [LARGE SCALE GENOMIC DNA]</scope>
    <source>
        <strain evidence="8">CGMCC 4.7371</strain>
    </source>
</reference>
<evidence type="ECO:0000256" key="5">
    <source>
        <dbReference type="ARBA" id="ARBA00023136"/>
    </source>
</evidence>
<comment type="subcellular location">
    <subcellularLocation>
        <location evidence="1">Cell membrane</location>
        <topology evidence="1">Multi-pass membrane protein</topology>
    </subcellularLocation>
</comment>
<dbReference type="RefSeq" id="WP_188782046.1">
    <property type="nucleotide sequence ID" value="NZ_BMNI01000001.1"/>
</dbReference>
<feature type="transmembrane region" description="Helical" evidence="6">
    <location>
        <begin position="57"/>
        <end position="79"/>
    </location>
</feature>
<evidence type="ECO:0000256" key="6">
    <source>
        <dbReference type="SAM" id="Phobius"/>
    </source>
</evidence>
<dbReference type="CDD" id="cd06580">
    <property type="entry name" value="TM_PBP1_transp_TpRbsC_like"/>
    <property type="match status" value="1"/>
</dbReference>
<gene>
    <name evidence="7" type="ORF">GCM10011584_02160</name>
</gene>
<feature type="transmembrane region" description="Helical" evidence="6">
    <location>
        <begin position="244"/>
        <end position="262"/>
    </location>
</feature>
<accession>A0ABQ2N4Q0</accession>
<name>A0ABQ2N4Q0_9ACTN</name>
<evidence type="ECO:0000256" key="1">
    <source>
        <dbReference type="ARBA" id="ARBA00004651"/>
    </source>
</evidence>
<keyword evidence="4 6" id="KW-1133">Transmembrane helix</keyword>
<evidence type="ECO:0000313" key="7">
    <source>
        <dbReference type="EMBL" id="GGO84494.1"/>
    </source>
</evidence>
<keyword evidence="3 6" id="KW-0812">Transmembrane</keyword>
<evidence type="ECO:0000313" key="8">
    <source>
        <dbReference type="Proteomes" id="UP000655410"/>
    </source>
</evidence>
<evidence type="ECO:0000256" key="2">
    <source>
        <dbReference type="ARBA" id="ARBA00022475"/>
    </source>
</evidence>
<sequence length="366" mass="37736">MEHPVRVLKQAGVALLAPAVAVAVAVVATSLVILVSGSQSGIGDFWSVMLGAPEHQTIVNIVNLGVELYIAAVAAAIGFRMGLFNIGVEGQYGLAAYVAAVFAGGMFLPGPLNIIVATVLAMVVGAAWAGIAALLKVYRGVSEVITTLMLNAIAPIIVTHFHNKYGEQTGYDIRTTPLTGSSTVAGWAPYGANGGEIWTLGLLAVVVGVGFWLLLNRTRLGFDLRATGLSPSAASASGVSAKKMVIVAMLLSGAVAGLVWIPDLFGHAHTYSDASFAGGLGFTGLAVALLGRNRAGGMAFGALLFAWLTSQSDALQIDTDIAPQIVEITQGICVLAVVVAYELVHRYRARSEQKAVAEAVPEAVAA</sequence>
<feature type="transmembrane region" description="Helical" evidence="6">
    <location>
        <begin position="12"/>
        <end position="37"/>
    </location>
</feature>
<feature type="transmembrane region" description="Helical" evidence="6">
    <location>
        <begin position="144"/>
        <end position="162"/>
    </location>
</feature>
<feature type="transmembrane region" description="Helical" evidence="6">
    <location>
        <begin position="274"/>
        <end position="291"/>
    </location>
</feature>
<feature type="transmembrane region" description="Helical" evidence="6">
    <location>
        <begin position="91"/>
        <end position="108"/>
    </location>
</feature>
<keyword evidence="8" id="KW-1185">Reference proteome</keyword>
<dbReference type="Proteomes" id="UP000655410">
    <property type="component" value="Unassembled WGS sequence"/>
</dbReference>